<sequence>MYSLLDDDFVEKKIFFLAATIFIIIPMIQCVYSFVPLPQAPNSNCSEELYELVDDEHKSINQTTDQCNQPVKKLKPPGKKLNMINRFGASFRVITDKKVNSLVNQFSNHLTTPGYSPVKVPNKERTLITEKFDSNQDYKVDGAFINHTNKFCDKLDEKESIQSLTSRCDYLQPNSSRLQSKGSFKDSCSLFGSTSWSQESSILTHEFLPTTNQDNFTSNSNDNLHHEKILRNDNDDDDDNDGGSCRGGVGVVGEGLFGFKGSNPTSWLEDSRTSELLKNSLDLREAGLLDIREGEKLEVMCIYMEPRLLVRNTIGEYGLVRQSEVRNI</sequence>
<accession>A0AA85J093</accession>
<name>A0AA85J093_TRIRE</name>
<dbReference type="WBParaSite" id="TREG1_120190.2">
    <property type="protein sequence ID" value="TREG1_120190.2"/>
    <property type="gene ID" value="TREG1_120190"/>
</dbReference>
<proteinExistence type="predicted"/>
<evidence type="ECO:0000313" key="2">
    <source>
        <dbReference type="Proteomes" id="UP000050795"/>
    </source>
</evidence>
<keyword evidence="1" id="KW-0812">Transmembrane</keyword>
<organism evidence="2 4">
    <name type="scientific">Trichobilharzia regenti</name>
    <name type="common">Nasal bird schistosome</name>
    <dbReference type="NCBI Taxonomy" id="157069"/>
    <lineage>
        <taxon>Eukaryota</taxon>
        <taxon>Metazoa</taxon>
        <taxon>Spiralia</taxon>
        <taxon>Lophotrochozoa</taxon>
        <taxon>Platyhelminthes</taxon>
        <taxon>Trematoda</taxon>
        <taxon>Digenea</taxon>
        <taxon>Strigeidida</taxon>
        <taxon>Schistosomatoidea</taxon>
        <taxon>Schistosomatidae</taxon>
        <taxon>Trichobilharzia</taxon>
    </lineage>
</organism>
<keyword evidence="2" id="KW-1185">Reference proteome</keyword>
<dbReference type="Proteomes" id="UP000050795">
    <property type="component" value="Unassembled WGS sequence"/>
</dbReference>
<dbReference type="AlphaFoldDB" id="A0AA85J093"/>
<keyword evidence="1" id="KW-0472">Membrane</keyword>
<evidence type="ECO:0000256" key="1">
    <source>
        <dbReference type="SAM" id="Phobius"/>
    </source>
</evidence>
<dbReference type="WBParaSite" id="TREG1_120190.3">
    <property type="protein sequence ID" value="TREG1_120190.3"/>
    <property type="gene ID" value="TREG1_120190"/>
</dbReference>
<feature type="transmembrane region" description="Helical" evidence="1">
    <location>
        <begin position="14"/>
        <end position="35"/>
    </location>
</feature>
<keyword evidence="1" id="KW-1133">Transmembrane helix</keyword>
<protein>
    <submittedName>
        <fullName evidence="3 4">Uncharacterized protein</fullName>
    </submittedName>
</protein>
<reference evidence="3 4" key="2">
    <citation type="submission" date="2023-11" db="UniProtKB">
        <authorList>
            <consortium name="WormBaseParasite"/>
        </authorList>
    </citation>
    <scope>IDENTIFICATION</scope>
</reference>
<reference evidence="2" key="1">
    <citation type="submission" date="2022-06" db="EMBL/GenBank/DDBJ databases">
        <authorList>
            <person name="Berger JAMES D."/>
            <person name="Berger JAMES D."/>
        </authorList>
    </citation>
    <scope>NUCLEOTIDE SEQUENCE [LARGE SCALE GENOMIC DNA]</scope>
</reference>
<evidence type="ECO:0000313" key="3">
    <source>
        <dbReference type="WBParaSite" id="TREG1_120190.2"/>
    </source>
</evidence>
<evidence type="ECO:0000313" key="4">
    <source>
        <dbReference type="WBParaSite" id="TREG1_120190.3"/>
    </source>
</evidence>